<keyword evidence="1" id="KW-0732">Signal</keyword>
<name>A0ABS5ERN5_9PROT</name>
<evidence type="ECO:0000313" key="2">
    <source>
        <dbReference type="EMBL" id="MBR0662903.1"/>
    </source>
</evidence>
<accession>A0ABS5ERN5</accession>
<keyword evidence="3" id="KW-1185">Reference proteome</keyword>
<dbReference type="Proteomes" id="UP001196870">
    <property type="component" value="Unassembled WGS sequence"/>
</dbReference>
<protein>
    <submittedName>
        <fullName evidence="2">Uncharacterized protein</fullName>
    </submittedName>
</protein>
<feature type="signal peptide" evidence="1">
    <location>
        <begin position="1"/>
        <end position="21"/>
    </location>
</feature>
<sequence>MMRRRALLTFAVPACAAGAQAQDDGSDDILALVELVGGQTPDGTARVAIAEAALAAQHRDPVAQARARRERLAFLEQLRGADAIERARLRIHARGTLWFEWNNADGGVARRTAFALDPVIAVASRSRLVVTEQELSALLAANARAGEVAGITPPPVDRQALTMELAREFPAWPLTRQRGFAVASFRLAQLDRAWQAATAAERDAATRQARQSVRQPQEVPLLARALEAAAAAGRPLSEFGRVVTPPLPRIGEQLGIISGMSGALRSFNP</sequence>
<organism evidence="2 3">
    <name type="scientific">Plastoroseomonas hellenica</name>
    <dbReference type="NCBI Taxonomy" id="2687306"/>
    <lineage>
        <taxon>Bacteria</taxon>
        <taxon>Pseudomonadati</taxon>
        <taxon>Pseudomonadota</taxon>
        <taxon>Alphaproteobacteria</taxon>
        <taxon>Acetobacterales</taxon>
        <taxon>Acetobacteraceae</taxon>
        <taxon>Plastoroseomonas</taxon>
    </lineage>
</organism>
<dbReference type="RefSeq" id="WP_211850417.1">
    <property type="nucleotide sequence ID" value="NZ_JAAGBB010000001.1"/>
</dbReference>
<reference evidence="3" key="1">
    <citation type="journal article" date="2021" name="Syst. Appl. Microbiol.">
        <title>Roseomonas hellenica sp. nov., isolated from roots of wild-growing Alkanna tinctoria.</title>
        <authorList>
            <person name="Rat A."/>
            <person name="Naranjo H.D."/>
            <person name="Lebbe L."/>
            <person name="Cnockaert M."/>
            <person name="Krigas N."/>
            <person name="Grigoriadou K."/>
            <person name="Maloupa E."/>
            <person name="Willems A."/>
        </authorList>
    </citation>
    <scope>NUCLEOTIDE SEQUENCE [LARGE SCALE GENOMIC DNA]</scope>
    <source>
        <strain evidence="3">LMG 31523</strain>
    </source>
</reference>
<evidence type="ECO:0000313" key="3">
    <source>
        <dbReference type="Proteomes" id="UP001196870"/>
    </source>
</evidence>
<feature type="chain" id="PRO_5045796015" evidence="1">
    <location>
        <begin position="22"/>
        <end position="269"/>
    </location>
</feature>
<proteinExistence type="predicted"/>
<dbReference type="EMBL" id="JAAGBB010000001">
    <property type="protein sequence ID" value="MBR0662903.1"/>
    <property type="molecule type" value="Genomic_DNA"/>
</dbReference>
<evidence type="ECO:0000256" key="1">
    <source>
        <dbReference type="SAM" id="SignalP"/>
    </source>
</evidence>
<gene>
    <name evidence="2" type="ORF">GXW71_00915</name>
</gene>
<comment type="caution">
    <text evidence="2">The sequence shown here is derived from an EMBL/GenBank/DDBJ whole genome shotgun (WGS) entry which is preliminary data.</text>
</comment>